<gene>
    <name evidence="4" type="ORF">GPM918_LOCUS2138</name>
    <name evidence="3" type="ORF">OVA965_LOCUS770</name>
    <name evidence="6" type="ORF">SRO942_LOCUS2138</name>
    <name evidence="5" type="ORF">TMI583_LOCUS770</name>
</gene>
<dbReference type="Proteomes" id="UP000681722">
    <property type="component" value="Unassembled WGS sequence"/>
</dbReference>
<dbReference type="EMBL" id="CAJOBA010000118">
    <property type="protein sequence ID" value="CAF3505782.1"/>
    <property type="molecule type" value="Genomic_DNA"/>
</dbReference>
<dbReference type="AlphaFoldDB" id="A0A813QX18"/>
<feature type="region of interest" description="Disordered" evidence="2">
    <location>
        <begin position="28"/>
        <end position="114"/>
    </location>
</feature>
<evidence type="ECO:0000313" key="3">
    <source>
        <dbReference type="EMBL" id="CAF0730578.1"/>
    </source>
</evidence>
<evidence type="ECO:0000256" key="2">
    <source>
        <dbReference type="SAM" id="MobiDB-lite"/>
    </source>
</evidence>
<evidence type="ECO:0000313" key="7">
    <source>
        <dbReference type="Proteomes" id="UP000663829"/>
    </source>
</evidence>
<dbReference type="Proteomes" id="UP000677228">
    <property type="component" value="Unassembled WGS sequence"/>
</dbReference>
<dbReference type="Proteomes" id="UP000682733">
    <property type="component" value="Unassembled WGS sequence"/>
</dbReference>
<sequence length="188" mass="19814">MANVGRTLSLFRLSSRGSIYVPRFYAGSTTSGASTTGGSTASKQTSSTIGSKSTSGSPPSDLPSSSRTGDGTNPIKQTETTKSGRDHGTIPDPLKDRTTGSKSTSGQSPDAATGSSLTLKLLGAAAVAAVAYFGYTKFMTDPKVKENLEYAKHKASEKVDQVHDKVNQAQDKVNQKIDQAKHEIEKRK</sequence>
<evidence type="ECO:0000313" key="5">
    <source>
        <dbReference type="EMBL" id="CAF3505782.1"/>
    </source>
</evidence>
<dbReference type="EMBL" id="CAJNOK010000118">
    <property type="protein sequence ID" value="CAF0730578.1"/>
    <property type="molecule type" value="Genomic_DNA"/>
</dbReference>
<feature type="compositionally biased region" description="Low complexity" evidence="2">
    <location>
        <begin position="28"/>
        <end position="66"/>
    </location>
</feature>
<protein>
    <submittedName>
        <fullName evidence="4">Uncharacterized protein</fullName>
    </submittedName>
</protein>
<dbReference type="EMBL" id="CAJNOQ010000227">
    <property type="protein sequence ID" value="CAF0774919.1"/>
    <property type="molecule type" value="Genomic_DNA"/>
</dbReference>
<comment type="caution">
    <text evidence="4">The sequence shown here is derived from an EMBL/GenBank/DDBJ whole genome shotgun (WGS) entry which is preliminary data.</text>
</comment>
<accession>A0A813QX18</accession>
<dbReference type="Proteomes" id="UP000663829">
    <property type="component" value="Unassembled WGS sequence"/>
</dbReference>
<organism evidence="4 7">
    <name type="scientific">Didymodactylos carnosus</name>
    <dbReference type="NCBI Taxonomy" id="1234261"/>
    <lineage>
        <taxon>Eukaryota</taxon>
        <taxon>Metazoa</taxon>
        <taxon>Spiralia</taxon>
        <taxon>Gnathifera</taxon>
        <taxon>Rotifera</taxon>
        <taxon>Eurotatoria</taxon>
        <taxon>Bdelloidea</taxon>
        <taxon>Philodinida</taxon>
        <taxon>Philodinidae</taxon>
        <taxon>Didymodactylos</taxon>
    </lineage>
</organism>
<evidence type="ECO:0000313" key="6">
    <source>
        <dbReference type="EMBL" id="CAF3557405.1"/>
    </source>
</evidence>
<evidence type="ECO:0000313" key="4">
    <source>
        <dbReference type="EMBL" id="CAF0774919.1"/>
    </source>
</evidence>
<proteinExistence type="predicted"/>
<evidence type="ECO:0000256" key="1">
    <source>
        <dbReference type="SAM" id="Coils"/>
    </source>
</evidence>
<keyword evidence="1" id="KW-0175">Coiled coil</keyword>
<dbReference type="EMBL" id="CAJOBC010000227">
    <property type="protein sequence ID" value="CAF3557405.1"/>
    <property type="molecule type" value="Genomic_DNA"/>
</dbReference>
<feature type="compositionally biased region" description="Polar residues" evidence="2">
    <location>
        <begin position="67"/>
        <end position="81"/>
    </location>
</feature>
<name>A0A813QX18_9BILA</name>
<feature type="compositionally biased region" description="Basic and acidic residues" evidence="2">
    <location>
        <begin position="82"/>
        <end position="99"/>
    </location>
</feature>
<reference evidence="4" key="1">
    <citation type="submission" date="2021-02" db="EMBL/GenBank/DDBJ databases">
        <authorList>
            <person name="Nowell W R."/>
        </authorList>
    </citation>
    <scope>NUCLEOTIDE SEQUENCE</scope>
</reference>
<feature type="coiled-coil region" evidence="1">
    <location>
        <begin position="152"/>
        <end position="183"/>
    </location>
</feature>
<feature type="compositionally biased region" description="Polar residues" evidence="2">
    <location>
        <begin position="100"/>
        <end position="114"/>
    </location>
</feature>
<keyword evidence="7" id="KW-1185">Reference proteome</keyword>